<dbReference type="Gene3D" id="3.90.226.10">
    <property type="entry name" value="2-enoyl-CoA Hydratase, Chain A, domain 1"/>
    <property type="match status" value="1"/>
</dbReference>
<comment type="catalytic activity">
    <reaction evidence="11">
        <text>(2E)-tetradecenoyl-CoA = (3Z)-tetradecenoyl-CoA</text>
        <dbReference type="Rhea" id="RHEA:29847"/>
        <dbReference type="ChEBI" id="CHEBI:61405"/>
        <dbReference type="ChEBI" id="CHEBI:61968"/>
    </reaction>
    <physiologicalReaction direction="right-to-left" evidence="11">
        <dbReference type="Rhea" id="RHEA:29849"/>
    </physiologicalReaction>
</comment>
<evidence type="ECO:0000256" key="12">
    <source>
        <dbReference type="ARBA" id="ARBA00052376"/>
    </source>
</evidence>
<dbReference type="OrthoDB" id="1696280at2759"/>
<accession>A0A821WII0</accession>
<reference evidence="17" key="1">
    <citation type="submission" date="2021-02" db="EMBL/GenBank/DDBJ databases">
        <authorList>
            <person name="Steward A R."/>
        </authorList>
    </citation>
    <scope>NUCLEOTIDE SEQUENCE</scope>
</reference>
<dbReference type="EMBL" id="CAJOBZ010000061">
    <property type="protein sequence ID" value="CAF4925468.1"/>
    <property type="molecule type" value="Genomic_DNA"/>
</dbReference>
<dbReference type="FunFam" id="3.90.226.10:FF:000034">
    <property type="entry name" value="Enoyl-CoA delta isomerase 1"/>
    <property type="match status" value="1"/>
</dbReference>
<dbReference type="PANTHER" id="PTHR11941">
    <property type="entry name" value="ENOYL-COA HYDRATASE-RELATED"/>
    <property type="match status" value="1"/>
</dbReference>
<evidence type="ECO:0000256" key="10">
    <source>
        <dbReference type="ARBA" id="ARBA00050938"/>
    </source>
</evidence>
<evidence type="ECO:0000313" key="17">
    <source>
        <dbReference type="EMBL" id="CAF4925468.1"/>
    </source>
</evidence>
<evidence type="ECO:0000256" key="4">
    <source>
        <dbReference type="ARBA" id="ARBA00022832"/>
    </source>
</evidence>
<name>A0A821WII0_9NEOP</name>
<dbReference type="GO" id="GO:0004165">
    <property type="term" value="F:delta(3)-delta(2)-enoyl-CoA isomerase activity"/>
    <property type="evidence" value="ECO:0007669"/>
    <property type="project" value="UniProtKB-EC"/>
</dbReference>
<evidence type="ECO:0000256" key="9">
    <source>
        <dbReference type="ARBA" id="ARBA00023235"/>
    </source>
</evidence>
<evidence type="ECO:0000313" key="18">
    <source>
        <dbReference type="Proteomes" id="UP000663880"/>
    </source>
</evidence>
<evidence type="ECO:0000256" key="2">
    <source>
        <dbReference type="ARBA" id="ARBA00005005"/>
    </source>
</evidence>
<comment type="catalytic activity">
    <reaction evidence="13">
        <text>(3Z)-octenoyl-CoA = (2E)-octenoyl-CoA</text>
        <dbReference type="Rhea" id="RHEA:46044"/>
        <dbReference type="ChEBI" id="CHEBI:62242"/>
        <dbReference type="ChEBI" id="CHEBI:85640"/>
    </reaction>
    <physiologicalReaction direction="left-to-right" evidence="13">
        <dbReference type="Rhea" id="RHEA:46045"/>
    </physiologicalReaction>
</comment>
<dbReference type="GO" id="GO:0006635">
    <property type="term" value="P:fatty acid beta-oxidation"/>
    <property type="evidence" value="ECO:0007669"/>
    <property type="project" value="TreeGrafter"/>
</dbReference>
<evidence type="ECO:0000256" key="8">
    <source>
        <dbReference type="ARBA" id="ARBA00023128"/>
    </source>
</evidence>
<keyword evidence="8" id="KW-0496">Mitochondrion</keyword>
<evidence type="ECO:0000256" key="5">
    <source>
        <dbReference type="ARBA" id="ARBA00022946"/>
    </source>
</evidence>
<dbReference type="CDD" id="cd06558">
    <property type="entry name" value="crotonase-like"/>
    <property type="match status" value="1"/>
</dbReference>
<dbReference type="Proteomes" id="UP000663880">
    <property type="component" value="Unassembled WGS sequence"/>
</dbReference>
<sequence>MIILRQAIRCMKEITPNIRAMSSQSLVNLSVDKDNAEIAIVTMQRPPVNSLNLELLQAISKTLDEIAKSNFRAMVLTSASPTVFSAGIDIMEMYKPDMKRAEQFWTTLQDVWLKLFETKIITAAAVNGHSPAGGCLLAMACEYRAMVSGKYTIGLNETALGIVAPRWFMDCMVNTIPQREAEIALTTGKLFTIEEALKVGLIDEAAKDKDDAIEKCKGFIAKFDNIPPMARAVTKLKFRDPSTQWLKNNKKADLDGFLSYLKYPQVQQSLEMYIHMLKAKQNKS</sequence>
<evidence type="ECO:0000256" key="1">
    <source>
        <dbReference type="ARBA" id="ARBA00004305"/>
    </source>
</evidence>
<gene>
    <name evidence="17" type="ORF">PMACD_LOCUS13412</name>
</gene>
<dbReference type="SUPFAM" id="SSF52096">
    <property type="entry name" value="ClpP/crotonase"/>
    <property type="match status" value="1"/>
</dbReference>
<evidence type="ECO:0000256" key="11">
    <source>
        <dbReference type="ARBA" id="ARBA00051293"/>
    </source>
</evidence>
<proteinExistence type="predicted"/>
<evidence type="ECO:0000256" key="13">
    <source>
        <dbReference type="ARBA" id="ARBA00052542"/>
    </source>
</evidence>
<keyword evidence="7" id="KW-0443">Lipid metabolism</keyword>
<comment type="subcellular location">
    <subcellularLocation>
        <location evidence="1">Mitochondrion matrix</location>
    </subcellularLocation>
</comment>
<organism evidence="17 18">
    <name type="scientific">Pieris macdunnoughi</name>
    <dbReference type="NCBI Taxonomy" id="345717"/>
    <lineage>
        <taxon>Eukaryota</taxon>
        <taxon>Metazoa</taxon>
        <taxon>Ecdysozoa</taxon>
        <taxon>Arthropoda</taxon>
        <taxon>Hexapoda</taxon>
        <taxon>Insecta</taxon>
        <taxon>Pterygota</taxon>
        <taxon>Neoptera</taxon>
        <taxon>Endopterygota</taxon>
        <taxon>Lepidoptera</taxon>
        <taxon>Glossata</taxon>
        <taxon>Ditrysia</taxon>
        <taxon>Papilionoidea</taxon>
        <taxon>Pieridae</taxon>
        <taxon>Pierinae</taxon>
        <taxon>Pieris</taxon>
    </lineage>
</organism>
<dbReference type="Pfam" id="PF00378">
    <property type="entry name" value="ECH_1"/>
    <property type="match status" value="1"/>
</dbReference>
<dbReference type="AlphaFoldDB" id="A0A821WII0"/>
<evidence type="ECO:0000256" key="3">
    <source>
        <dbReference type="ARBA" id="ARBA00011233"/>
    </source>
</evidence>
<comment type="catalytic activity">
    <reaction evidence="10">
        <text>(3Z)-decenoyl-CoA = (2E)-decenoyl-CoA</text>
        <dbReference type="Rhea" id="RHEA:77195"/>
        <dbReference type="ChEBI" id="CHEBI:61406"/>
        <dbReference type="ChEBI" id="CHEBI:195601"/>
    </reaction>
    <physiologicalReaction direction="left-to-right" evidence="10">
        <dbReference type="Rhea" id="RHEA:77196"/>
    </physiologicalReaction>
</comment>
<keyword evidence="4" id="KW-0276">Fatty acid metabolism</keyword>
<comment type="catalytic activity">
    <reaction evidence="12">
        <text>(3Z)-dodecenoyl-CoA = (2E)-dodecenoyl-CoA</text>
        <dbReference type="Rhea" id="RHEA:23716"/>
        <dbReference type="ChEBI" id="CHEBI:57330"/>
        <dbReference type="ChEBI" id="CHEBI:58543"/>
        <dbReference type="EC" id="5.3.3.8"/>
    </reaction>
    <physiologicalReaction direction="left-to-right" evidence="12">
        <dbReference type="Rhea" id="RHEA:23717"/>
    </physiologicalReaction>
</comment>
<dbReference type="GO" id="GO:0005759">
    <property type="term" value="C:mitochondrial matrix"/>
    <property type="evidence" value="ECO:0007669"/>
    <property type="project" value="UniProtKB-SubCell"/>
</dbReference>
<dbReference type="Gene3D" id="6.10.250.170">
    <property type="match status" value="1"/>
</dbReference>
<dbReference type="InterPro" id="IPR029045">
    <property type="entry name" value="ClpP/crotonase-like_dom_sf"/>
</dbReference>
<keyword evidence="6" id="KW-0007">Acetylation</keyword>
<dbReference type="InterPro" id="IPR001753">
    <property type="entry name" value="Enoyl-CoA_hydra/iso"/>
</dbReference>
<comment type="subunit">
    <text evidence="3">Homotrimer.</text>
</comment>
<keyword evidence="9" id="KW-0413">Isomerase</keyword>
<comment type="caution">
    <text evidence="17">The sequence shown here is derived from an EMBL/GenBank/DDBJ whole genome shotgun (WGS) entry which is preliminary data.</text>
</comment>
<keyword evidence="18" id="KW-1185">Reference proteome</keyword>
<keyword evidence="5" id="KW-0809">Transit peptide</keyword>
<protein>
    <recommendedName>
        <fullName evidence="15">Enoyl-CoA delta isomerase 1, mitochondrial</fullName>
    </recommendedName>
    <alternativeName>
        <fullName evidence="16">3,2-trans-enoyl-CoA isomerase</fullName>
    </alternativeName>
</protein>
<evidence type="ECO:0000256" key="6">
    <source>
        <dbReference type="ARBA" id="ARBA00022990"/>
    </source>
</evidence>
<evidence type="ECO:0000256" key="16">
    <source>
        <dbReference type="ARBA" id="ARBA00083575"/>
    </source>
</evidence>
<evidence type="ECO:0000256" key="15">
    <source>
        <dbReference type="ARBA" id="ARBA00068317"/>
    </source>
</evidence>
<comment type="function">
    <text evidence="14">Key enzyme of fatty acid beta-oxidation. Able to isomerize both 3-cis (3Z) and 3-trans (3E) double bonds into the 2-trans (2E) form in a range of enoyl-CoA species, with a preference for (3Z)-enoyl-CoAs over (3E)-enoyl-CoAs. The catalytic efficiency of this enzyme is not affected by the fatty acyl chain length.</text>
</comment>
<comment type="pathway">
    <text evidence="2">Lipid metabolism; fatty acid beta-oxidation.</text>
</comment>
<evidence type="ECO:0000256" key="7">
    <source>
        <dbReference type="ARBA" id="ARBA00023098"/>
    </source>
</evidence>
<dbReference type="PANTHER" id="PTHR11941:SF45">
    <property type="entry name" value="ENOYL-COA DELTA ISOMERASE 1, MITOCHONDRIAL"/>
    <property type="match status" value="1"/>
</dbReference>
<evidence type="ECO:0000256" key="14">
    <source>
        <dbReference type="ARBA" id="ARBA00056147"/>
    </source>
</evidence>